<dbReference type="InterPro" id="IPR002675">
    <property type="entry name" value="Ribosomal_eL38"/>
</dbReference>
<keyword evidence="3 6" id="KW-0687">Ribonucleoprotein</keyword>
<evidence type="ECO:0000256" key="1">
    <source>
        <dbReference type="ARBA" id="ARBA00007803"/>
    </source>
</evidence>
<dbReference type="Ensembl" id="ENSCCNT00000024835.1">
    <property type="protein sequence ID" value="ENSCCNP00000019137.1"/>
    <property type="gene ID" value="ENSCCNG00000019280.1"/>
</dbReference>
<sequence>MPWNIEEINDFLLIARRKDAKSVKIKKNRDDMKFKVCCSRYLYTLVITDKEMAEKLKQSPAPRSELKRQAWLRLPRSKG</sequence>
<dbReference type="GO" id="GO:0003735">
    <property type="term" value="F:structural constituent of ribosome"/>
    <property type="evidence" value="ECO:0007669"/>
    <property type="project" value="InterPro"/>
</dbReference>
<keyword evidence="2 6" id="KW-0689">Ribosomal protein</keyword>
<dbReference type="Gene3D" id="3.30.720.90">
    <property type="match status" value="1"/>
</dbReference>
<protein>
    <recommendedName>
        <fullName evidence="4">Large ribosomal subunit protein eL38</fullName>
    </recommendedName>
    <alternativeName>
        <fullName evidence="5">60S ribosomal protein L38</fullName>
    </alternativeName>
</protein>
<dbReference type="InterPro" id="IPR038464">
    <property type="entry name" value="Ribosomal_eL38_sf"/>
</dbReference>
<dbReference type="PANTHER" id="PTHR10965">
    <property type="entry name" value="60S RIBOSOMAL PROTEIN L38"/>
    <property type="match status" value="1"/>
</dbReference>
<dbReference type="FunFam" id="3.30.720.90:FF:000001">
    <property type="entry name" value="60S ribosomal protein L38"/>
    <property type="match status" value="1"/>
</dbReference>
<evidence type="ECO:0000256" key="5">
    <source>
        <dbReference type="ARBA" id="ARBA00035338"/>
    </source>
</evidence>
<evidence type="ECO:0000256" key="3">
    <source>
        <dbReference type="ARBA" id="ARBA00023274"/>
    </source>
</evidence>
<proteinExistence type="inferred from homology"/>
<name>A0A8C0X230_CASCN</name>
<organism evidence="7">
    <name type="scientific">Castor canadensis</name>
    <name type="common">American beaver</name>
    <dbReference type="NCBI Taxonomy" id="51338"/>
    <lineage>
        <taxon>Eukaryota</taxon>
        <taxon>Metazoa</taxon>
        <taxon>Chordata</taxon>
        <taxon>Craniata</taxon>
        <taxon>Vertebrata</taxon>
        <taxon>Euteleostomi</taxon>
        <taxon>Mammalia</taxon>
        <taxon>Eutheria</taxon>
        <taxon>Euarchontoglires</taxon>
        <taxon>Glires</taxon>
        <taxon>Rodentia</taxon>
        <taxon>Castorimorpha</taxon>
        <taxon>Castoridae</taxon>
        <taxon>Castor</taxon>
    </lineage>
</organism>
<dbReference type="GO" id="GO:0022625">
    <property type="term" value="C:cytosolic large ribosomal subunit"/>
    <property type="evidence" value="ECO:0007669"/>
    <property type="project" value="TreeGrafter"/>
</dbReference>
<accession>A0A8C0X230</accession>
<comment type="similarity">
    <text evidence="1 6">Belongs to the eukaryotic ribosomal protein eL38 family.</text>
</comment>
<dbReference type="Pfam" id="PF01781">
    <property type="entry name" value="Ribosomal_L38e"/>
    <property type="match status" value="1"/>
</dbReference>
<evidence type="ECO:0000256" key="6">
    <source>
        <dbReference type="RuleBase" id="RU003445"/>
    </source>
</evidence>
<reference evidence="7" key="1">
    <citation type="submission" date="2023-09" db="UniProtKB">
        <authorList>
            <consortium name="Ensembl"/>
        </authorList>
    </citation>
    <scope>IDENTIFICATION</scope>
</reference>
<dbReference type="AlphaFoldDB" id="A0A8C0X230"/>
<evidence type="ECO:0000256" key="4">
    <source>
        <dbReference type="ARBA" id="ARBA00035235"/>
    </source>
</evidence>
<evidence type="ECO:0000256" key="2">
    <source>
        <dbReference type="ARBA" id="ARBA00022980"/>
    </source>
</evidence>
<dbReference type="GO" id="GO:0022618">
    <property type="term" value="P:protein-RNA complex assembly"/>
    <property type="evidence" value="ECO:0007669"/>
    <property type="project" value="TreeGrafter"/>
</dbReference>
<evidence type="ECO:0000313" key="7">
    <source>
        <dbReference type="Ensembl" id="ENSCCNP00000019137.1"/>
    </source>
</evidence>
<dbReference type="PANTHER" id="PTHR10965:SF0">
    <property type="entry name" value="LARGE RIBOSOMAL SUBUNIT PROTEIN EL38"/>
    <property type="match status" value="1"/>
</dbReference>
<dbReference type="GO" id="GO:0006412">
    <property type="term" value="P:translation"/>
    <property type="evidence" value="ECO:0007669"/>
    <property type="project" value="InterPro"/>
</dbReference>